<dbReference type="Proteomes" id="UP000779049">
    <property type="component" value="Unassembled WGS sequence"/>
</dbReference>
<gene>
    <name evidence="1" type="ORF">FLB61_07510</name>
</gene>
<comment type="caution">
    <text evidence="1">The sequence shown here is derived from an EMBL/GenBank/DDBJ whole genome shotgun (WGS) entry which is preliminary data.</text>
</comment>
<protein>
    <submittedName>
        <fullName evidence="1">Uncharacterized protein</fullName>
    </submittedName>
</protein>
<sequence length="77" mass="9476">MPRMSKKRKQEWALFLNERNRITYNELCRKCSNDCKQSFRCVVVYCLKYLSKRRAKNYEDEMNVNIKTRKNKCGMER</sequence>
<accession>A0ABS7L769</accession>
<dbReference type="RefSeq" id="WP_246599159.1">
    <property type="nucleotide sequence ID" value="NZ_CP173660.1"/>
</dbReference>
<organism evidence="1 2">
    <name type="scientific">Sellimonas caecigallum</name>
    <dbReference type="NCBI Taxonomy" id="2592333"/>
    <lineage>
        <taxon>Bacteria</taxon>
        <taxon>Bacillati</taxon>
        <taxon>Bacillota</taxon>
        <taxon>Clostridia</taxon>
        <taxon>Lachnospirales</taxon>
        <taxon>Lachnospiraceae</taxon>
        <taxon>Sellimonas</taxon>
    </lineage>
</organism>
<keyword evidence="2" id="KW-1185">Reference proteome</keyword>
<evidence type="ECO:0000313" key="2">
    <source>
        <dbReference type="Proteomes" id="UP000779049"/>
    </source>
</evidence>
<dbReference type="EMBL" id="VIRV01000009">
    <property type="protein sequence ID" value="MBY0758931.1"/>
    <property type="molecule type" value="Genomic_DNA"/>
</dbReference>
<name>A0ABS7L769_9FIRM</name>
<evidence type="ECO:0000313" key="1">
    <source>
        <dbReference type="EMBL" id="MBY0758931.1"/>
    </source>
</evidence>
<proteinExistence type="predicted"/>
<reference evidence="1 2" key="1">
    <citation type="journal article" date="2020" name="New Microbes New Infect">
        <title>Sellimonas caecigallum sp. nov., description and genome sequence of a new member of the Sellimonas genus isolated from the cecum of feral chicken.</title>
        <authorList>
            <person name="Wongkuna S."/>
            <person name="Ghimire S."/>
            <person name="Antony L."/>
            <person name="Chankhamhaengdecha S."/>
            <person name="Janvilisri T."/>
            <person name="Scaria J."/>
        </authorList>
    </citation>
    <scope>NUCLEOTIDE SEQUENCE [LARGE SCALE GENOMIC DNA]</scope>
    <source>
        <strain evidence="1 2">SW451</strain>
    </source>
</reference>